<dbReference type="Pfam" id="PF00337">
    <property type="entry name" value="Gal-bind_lectin"/>
    <property type="match status" value="1"/>
</dbReference>
<keyword evidence="9" id="KW-1133">Transmembrane helix</keyword>
<evidence type="ECO:0000256" key="13">
    <source>
        <dbReference type="ARBA" id="ARBA00023211"/>
    </source>
</evidence>
<keyword evidence="6 17" id="KW-0808">Transferase</keyword>
<comment type="caution">
    <text evidence="17">The sequence shown here is derived from an EMBL/GenBank/DDBJ whole genome shotgun (WGS) entry which is preliminary data.</text>
</comment>
<dbReference type="OrthoDB" id="2139606at2759"/>
<dbReference type="SMART" id="SM00908">
    <property type="entry name" value="Gal-bind_lectin"/>
    <property type="match status" value="1"/>
</dbReference>
<reference evidence="17 18" key="2">
    <citation type="journal article" date="2019" name="Plant Biotechnol. J.">
        <title>The red bayberry genome and genetic basis of sex determination.</title>
        <authorList>
            <person name="Jia H.M."/>
            <person name="Jia H.J."/>
            <person name="Cai Q.L."/>
            <person name="Wang Y."/>
            <person name="Zhao H.B."/>
            <person name="Yang W.F."/>
            <person name="Wang G.Y."/>
            <person name="Li Y.H."/>
            <person name="Zhan D.L."/>
            <person name="Shen Y.T."/>
            <person name="Niu Q.F."/>
            <person name="Chang L."/>
            <person name="Qiu J."/>
            <person name="Zhao L."/>
            <person name="Xie H.B."/>
            <person name="Fu W.Y."/>
            <person name="Jin J."/>
            <person name="Li X.W."/>
            <person name="Jiao Y."/>
            <person name="Zhou C.C."/>
            <person name="Tu T."/>
            <person name="Chai C.Y."/>
            <person name="Gao J.L."/>
            <person name="Fan L.J."/>
            <person name="van de Weg E."/>
            <person name="Wang J.Y."/>
            <person name="Gao Z.S."/>
        </authorList>
    </citation>
    <scope>NUCLEOTIDE SEQUENCE [LARGE SCALE GENOMIC DNA]</scope>
    <source>
        <tissue evidence="17">Leaves</tissue>
    </source>
</reference>
<dbReference type="SUPFAM" id="SSF49899">
    <property type="entry name" value="Concanavalin A-like lectins/glucanases"/>
    <property type="match status" value="1"/>
</dbReference>
<dbReference type="FunFam" id="3.90.550.50:FF:000005">
    <property type="entry name" value="Hydroxyproline O-galactosyltransferase"/>
    <property type="match status" value="1"/>
</dbReference>
<dbReference type="Gene3D" id="2.60.120.200">
    <property type="match status" value="1"/>
</dbReference>
<evidence type="ECO:0000256" key="9">
    <source>
        <dbReference type="ARBA" id="ARBA00022989"/>
    </source>
</evidence>
<dbReference type="PANTHER" id="PTHR11214">
    <property type="entry name" value="BETA-1,3-N-ACETYLGLUCOSAMINYLTRANSFERASE"/>
    <property type="match status" value="1"/>
</dbReference>
<dbReference type="AlphaFoldDB" id="A0A6A1V579"/>
<keyword evidence="11" id="KW-0472">Membrane</keyword>
<dbReference type="PROSITE" id="PS51304">
    <property type="entry name" value="GALECTIN"/>
    <property type="match status" value="1"/>
</dbReference>
<dbReference type="FunFam" id="2.60.120.200:FF:000199">
    <property type="entry name" value="Hydroxyproline O-galactosyltransferase GALT4"/>
    <property type="match status" value="1"/>
</dbReference>
<comment type="pathway">
    <text evidence="3">Protein modification; protein glycosylation.</text>
</comment>
<dbReference type="FunFam" id="2.60.120.200:FF:000071">
    <property type="entry name" value="Hydroxyproline O-galactosyltransferase GALT2"/>
    <property type="match status" value="1"/>
</dbReference>
<evidence type="ECO:0000256" key="10">
    <source>
        <dbReference type="ARBA" id="ARBA00023034"/>
    </source>
</evidence>
<comment type="subcellular location">
    <subcellularLocation>
        <location evidence="2">Golgi apparatus membrane</location>
        <topology evidence="2">Single-pass type II membrane protein</topology>
    </subcellularLocation>
</comment>
<keyword evidence="13" id="KW-0464">Manganese</keyword>
<evidence type="ECO:0000313" key="16">
    <source>
        <dbReference type="EMBL" id="KAB1207966.1"/>
    </source>
</evidence>
<evidence type="ECO:0000256" key="1">
    <source>
        <dbReference type="ARBA" id="ARBA00001936"/>
    </source>
</evidence>
<feature type="domain" description="Galectin" evidence="15">
    <location>
        <begin position="169"/>
        <end position="379"/>
    </location>
</feature>
<evidence type="ECO:0000256" key="11">
    <source>
        <dbReference type="ARBA" id="ARBA00023136"/>
    </source>
</evidence>
<sequence>MKRAKLETFASPSRLRLLQLLTGVAFLCLLFISFEIPLVSQSGSRSDSIDDAFESLGDALPRVVPLGTGDELAHKDNRRQRTSKRRMREFNKVSGLVFNESIFNSKAGKDKFLELHKEAKQACVVGKKLWDELQSGKIEFDTETRPENLSKSCPHSISLSGNEFRDQNRVVVIPCGLTLGSHITVVGTPRWAHAEYNPKISILKEGDDSVMVSQFMIELHGLKTVDREEPPRILHFNPRLKGDWSGKPVIEQNTCYRMQWGSALRCEGWKSRADEETVDGQVKCEKWIRDDDDHMEESKAVWWLNRLIGMAKKVSIDWPYPFAEGKLFVLTLSAGFDGYRINVDGRHVTSFPYRTGFILEEATGLFVNGDIDVHSIFAASLPTSHPSFRSQMHLEIFTKWKAPAIPDGPVELFIGILSAGSHFAERMAVRKSWMQHKLIRSSHVVARFFVALHGRKEVNLELMKEAEYFGDIVIVPYMDDYDLLVLKTIAICDYGVRTVAAKYIMKCDDDTFVRVDIMIKEVRKVDEYKSIYIGNINFHYKVLRHGKWAVTDQEWPEDYYPPYANGPAYIVSSDIAQFIISEFEKNKLELFKMEDVSMARWVGEFNSSRPVQYVHSFKFCQSGCIEDYYTAHYQSPRQMICLWKKLQSEGKPQCCNSR</sequence>
<organism evidence="17 18">
    <name type="scientific">Morella rubra</name>
    <name type="common">Chinese bayberry</name>
    <dbReference type="NCBI Taxonomy" id="262757"/>
    <lineage>
        <taxon>Eukaryota</taxon>
        <taxon>Viridiplantae</taxon>
        <taxon>Streptophyta</taxon>
        <taxon>Embryophyta</taxon>
        <taxon>Tracheophyta</taxon>
        <taxon>Spermatophyta</taxon>
        <taxon>Magnoliopsida</taxon>
        <taxon>eudicotyledons</taxon>
        <taxon>Gunneridae</taxon>
        <taxon>Pentapetalae</taxon>
        <taxon>rosids</taxon>
        <taxon>fabids</taxon>
        <taxon>Fagales</taxon>
        <taxon>Myricaceae</taxon>
        <taxon>Morella</taxon>
    </lineage>
</organism>
<reference evidence="17" key="3">
    <citation type="submission" date="2019-09" db="EMBL/GenBank/DDBJ databases">
        <authorList>
            <person name="Gao Z."/>
        </authorList>
    </citation>
    <scope>NUCLEOTIDE SEQUENCE</scope>
    <source>
        <tissue evidence="17">Leaves</tissue>
    </source>
</reference>
<proteinExistence type="inferred from homology"/>
<dbReference type="GO" id="GO:1990714">
    <property type="term" value="F:hydroxyproline O-galactosyltransferase activity"/>
    <property type="evidence" value="ECO:0007669"/>
    <property type="project" value="TreeGrafter"/>
</dbReference>
<evidence type="ECO:0000256" key="8">
    <source>
        <dbReference type="ARBA" id="ARBA00022968"/>
    </source>
</evidence>
<dbReference type="Proteomes" id="UP000516437">
    <property type="component" value="Chromosome 7"/>
</dbReference>
<evidence type="ECO:0000313" key="17">
    <source>
        <dbReference type="EMBL" id="KAB1207969.1"/>
    </source>
</evidence>
<dbReference type="GO" id="GO:0010405">
    <property type="term" value="P:arabinogalactan protein metabolic process"/>
    <property type="evidence" value="ECO:0007669"/>
    <property type="project" value="UniProtKB-ARBA"/>
</dbReference>
<evidence type="ECO:0000256" key="6">
    <source>
        <dbReference type="ARBA" id="ARBA00022679"/>
    </source>
</evidence>
<comment type="similarity">
    <text evidence="4">Belongs to the glycosyltransferase 31 family.</text>
</comment>
<evidence type="ECO:0000256" key="14">
    <source>
        <dbReference type="ARBA" id="ARBA00059439"/>
    </source>
</evidence>
<name>A0A6A1V579_9ROSI</name>
<gene>
    <name evidence="16" type="ORF">CJ030_MR7G002528</name>
    <name evidence="17" type="ORF">CJ030_MR7G002531</name>
</gene>
<evidence type="ECO:0000256" key="7">
    <source>
        <dbReference type="ARBA" id="ARBA00022692"/>
    </source>
</evidence>
<dbReference type="InterPro" id="IPR013320">
    <property type="entry name" value="ConA-like_dom_sf"/>
</dbReference>
<dbReference type="EMBL" id="RXIC02000025">
    <property type="protein sequence ID" value="KAB1207969.1"/>
    <property type="molecule type" value="Genomic_DNA"/>
</dbReference>
<evidence type="ECO:0000256" key="5">
    <source>
        <dbReference type="ARBA" id="ARBA00022676"/>
    </source>
</evidence>
<keyword evidence="5 17" id="KW-0328">Glycosyltransferase</keyword>
<evidence type="ECO:0000256" key="4">
    <source>
        <dbReference type="ARBA" id="ARBA00008661"/>
    </source>
</evidence>
<keyword evidence="10" id="KW-0333">Golgi apparatus</keyword>
<dbReference type="EMBL" id="RXIC02000025">
    <property type="protein sequence ID" value="KAB1207966.1"/>
    <property type="molecule type" value="Genomic_DNA"/>
</dbReference>
<accession>A0A6A1V579</accession>
<keyword evidence="12" id="KW-0325">Glycoprotein</keyword>
<dbReference type="Gene3D" id="3.90.550.50">
    <property type="match status" value="1"/>
</dbReference>
<evidence type="ECO:0000256" key="3">
    <source>
        <dbReference type="ARBA" id="ARBA00004922"/>
    </source>
</evidence>
<comment type="cofactor">
    <cofactor evidence="1">
        <name>Mn(2+)</name>
        <dbReference type="ChEBI" id="CHEBI:29035"/>
    </cofactor>
</comment>
<dbReference type="CDD" id="cd00070">
    <property type="entry name" value="GLECT"/>
    <property type="match status" value="1"/>
</dbReference>
<evidence type="ECO:0000256" key="2">
    <source>
        <dbReference type="ARBA" id="ARBA00004323"/>
    </source>
</evidence>
<reference evidence="17" key="1">
    <citation type="submission" date="2018-07" db="EMBL/GenBank/DDBJ databases">
        <authorList>
            <person name="Gao Z.-S."/>
            <person name="Jia H.-M."/>
            <person name="Jia H.-J."/>
            <person name="Cai Q.-L."/>
            <person name="Wang Y."/>
            <person name="Zhao H.-B."/>
        </authorList>
    </citation>
    <scope>NUCLEOTIDE SEQUENCE</scope>
    <source>
        <tissue evidence="17">Leaves</tissue>
    </source>
</reference>
<keyword evidence="18" id="KW-1185">Reference proteome</keyword>
<dbReference type="Pfam" id="PF01762">
    <property type="entry name" value="Galactosyl_T"/>
    <property type="match status" value="1"/>
</dbReference>
<dbReference type="GO" id="GO:0000139">
    <property type="term" value="C:Golgi membrane"/>
    <property type="evidence" value="ECO:0007669"/>
    <property type="project" value="UniProtKB-SubCell"/>
</dbReference>
<evidence type="ECO:0000256" key="12">
    <source>
        <dbReference type="ARBA" id="ARBA00023180"/>
    </source>
</evidence>
<comment type="function">
    <text evidence="14">Possesses hydroxyproline O-galactosyltransferase activity. Transfers galactose from UDP-galactose to hydroxyproline residues in the arabinogalactan proteins (AGPs). Is specific for AGPs containing non-contiguous peptidyl hydroxyproline residues. Utilizes UDP-galactose solely as sugar donor. The addition of galactose onto the peptidyl hydroxyproline residues in AGP core proteins represents the first committed step in arabinogalactan polysaccharide addition. AGP glycans play essential roles in both vegetative and reproductive plant growth.</text>
</comment>
<evidence type="ECO:0000313" key="18">
    <source>
        <dbReference type="Proteomes" id="UP000516437"/>
    </source>
</evidence>
<dbReference type="PANTHER" id="PTHR11214:SF286">
    <property type="entry name" value="HYDROXYPROLINE O-GALACTOSYLTRANSFERASE GALT4"/>
    <property type="match status" value="1"/>
</dbReference>
<dbReference type="UniPathway" id="UPA00378"/>
<dbReference type="InterPro" id="IPR002659">
    <property type="entry name" value="Glyco_trans_31"/>
</dbReference>
<dbReference type="InterPro" id="IPR001079">
    <property type="entry name" value="Galectin_CRD"/>
</dbReference>
<protein>
    <submittedName>
        <fullName evidence="17">Putative beta-1,3-galactosyltransferase 19</fullName>
    </submittedName>
</protein>
<keyword evidence="8" id="KW-0735">Signal-anchor</keyword>
<evidence type="ECO:0000259" key="15">
    <source>
        <dbReference type="PROSITE" id="PS51304"/>
    </source>
</evidence>
<dbReference type="GO" id="GO:0030246">
    <property type="term" value="F:carbohydrate binding"/>
    <property type="evidence" value="ECO:0007669"/>
    <property type="project" value="InterPro"/>
</dbReference>
<keyword evidence="7" id="KW-0812">Transmembrane</keyword>